<protein>
    <submittedName>
        <fullName evidence="2">Helix-turn-helix transcriptional regulator</fullName>
    </submittedName>
</protein>
<organism evidence="2 3">
    <name type="scientific">Mesorhizobium argentiipisi</name>
    <dbReference type="NCBI Taxonomy" id="3015175"/>
    <lineage>
        <taxon>Bacteria</taxon>
        <taxon>Pseudomonadati</taxon>
        <taxon>Pseudomonadota</taxon>
        <taxon>Alphaproteobacteria</taxon>
        <taxon>Hyphomicrobiales</taxon>
        <taxon>Phyllobacteriaceae</taxon>
        <taxon>Mesorhizobium</taxon>
    </lineage>
</organism>
<comment type="caution">
    <text evidence="2">The sequence shown here is derived from an EMBL/GenBank/DDBJ whole genome shotgun (WGS) entry which is preliminary data.</text>
</comment>
<feature type="domain" description="HTH cro/C1-type" evidence="1">
    <location>
        <begin position="22"/>
        <end position="66"/>
    </location>
</feature>
<keyword evidence="3" id="KW-1185">Reference proteome</keyword>
<proteinExistence type="predicted"/>
<dbReference type="InterPro" id="IPR010982">
    <property type="entry name" value="Lambda_DNA-bd_dom_sf"/>
</dbReference>
<reference evidence="2 3" key="1">
    <citation type="submission" date="2022-12" db="EMBL/GenBank/DDBJ databases">
        <authorList>
            <person name="Muema E."/>
        </authorList>
    </citation>
    <scope>NUCLEOTIDE SEQUENCE [LARGE SCALE GENOMIC DNA]</scope>
    <source>
        <strain evidence="3">1330</strain>
    </source>
</reference>
<sequence>MPENPRGIGPLSWRTLVDEALARRKEERMTQREHAALAGVSIPTIAAFERGEHTLTLAKAFDILRVVGLLDEPAEGGAQDRFVRESFDRWRTLTNDLPSDSPARFPNGSYRFDYCLEGDLKSFALTEFEHILNNAVTRHTGWPVFMMLTREDLAPREVGGAIEVWLPPEGDGIRRNILSDPAHCDFWRAVPSGRLFLIRGYQEDGQETFPPASVFDTTLPVWRMGEALLHAERLAGLMRKDPESQITVRFRALYTGLTGRLLRNWANPISELMFEGRPARSDEVLLETEVAAVDISSRLADILFPMVSAVYERFGVVGLTTNRIQAEVGRLLSSRMR</sequence>
<dbReference type="CDD" id="cd00093">
    <property type="entry name" value="HTH_XRE"/>
    <property type="match status" value="1"/>
</dbReference>
<accession>A0ABU8K7W6</accession>
<dbReference type="EMBL" id="JAPYKO010000003">
    <property type="protein sequence ID" value="MEI9401848.1"/>
    <property type="molecule type" value="Genomic_DNA"/>
</dbReference>
<name>A0ABU8K7W6_9HYPH</name>
<evidence type="ECO:0000313" key="3">
    <source>
        <dbReference type="Proteomes" id="UP001366503"/>
    </source>
</evidence>
<dbReference type="InterPro" id="IPR001387">
    <property type="entry name" value="Cro/C1-type_HTH"/>
</dbReference>
<gene>
    <name evidence="2" type="ORF">O7A05_06595</name>
</gene>
<dbReference type="Gene3D" id="1.10.260.40">
    <property type="entry name" value="lambda repressor-like DNA-binding domains"/>
    <property type="match status" value="1"/>
</dbReference>
<dbReference type="SUPFAM" id="SSF47413">
    <property type="entry name" value="lambda repressor-like DNA-binding domains"/>
    <property type="match status" value="1"/>
</dbReference>
<evidence type="ECO:0000313" key="2">
    <source>
        <dbReference type="EMBL" id="MEI9401848.1"/>
    </source>
</evidence>
<dbReference type="Proteomes" id="UP001366503">
    <property type="component" value="Unassembled WGS sequence"/>
</dbReference>
<dbReference type="RefSeq" id="WP_337092181.1">
    <property type="nucleotide sequence ID" value="NZ_JAPYKO010000003.1"/>
</dbReference>
<dbReference type="Pfam" id="PF01381">
    <property type="entry name" value="HTH_3"/>
    <property type="match status" value="1"/>
</dbReference>
<dbReference type="PROSITE" id="PS50943">
    <property type="entry name" value="HTH_CROC1"/>
    <property type="match status" value="1"/>
</dbReference>
<evidence type="ECO:0000259" key="1">
    <source>
        <dbReference type="PROSITE" id="PS50943"/>
    </source>
</evidence>